<feature type="transmembrane region" description="Helical" evidence="3">
    <location>
        <begin position="12"/>
        <end position="31"/>
    </location>
</feature>
<dbReference type="InterPro" id="IPR058625">
    <property type="entry name" value="MdtA-like_BSH"/>
</dbReference>
<dbReference type="Gene3D" id="2.40.50.100">
    <property type="match status" value="1"/>
</dbReference>
<dbReference type="SUPFAM" id="SSF111369">
    <property type="entry name" value="HlyD-like secretion proteins"/>
    <property type="match status" value="2"/>
</dbReference>
<dbReference type="Gene3D" id="2.40.30.170">
    <property type="match status" value="1"/>
</dbReference>
<accession>A0A0A8UWU0</accession>
<name>A0A0A8UWU0_LEGHA</name>
<dbReference type="EMBL" id="LN681225">
    <property type="protein sequence ID" value="CEK11567.1"/>
    <property type="molecule type" value="Genomic_DNA"/>
</dbReference>
<keyword evidence="2" id="KW-0175">Coiled coil</keyword>
<dbReference type="HOGENOM" id="CLU_018816_15_2_6"/>
<dbReference type="AlphaFoldDB" id="A0A0A8UWU0"/>
<dbReference type="PATRIC" id="fig|449.7.peg.1053"/>
<sequence>MIRIFKVPKNEINLPIIVILIAALIGIYHIFSYLLPFTSHAFVVANVTPVAADVSGFITKLYVRNGSVVKAGDPLFEVYQKPYRLAYESAKAKYEEAIEHLKVIDRQTQKTKSLLKAAEFVYGKAKYELQVKNAPSVREGLSRLEVRKLNYDLHSVENKMDSLQKQIAVEDQQAIRQKKRIAALKAEMHNALVNLNLTVVRAPTDGVVDNMYISLGTPIKTHRPLFSFIDTSTWWVQANFYETDLRRVRPGDKVYIVLRMYYFNKIFHGVIVNSIWASDRQRTVTRTQQQEVSSSNQWLLEPQRFPVQIKILDPDPKFPLHPGASAYVYVKTI</sequence>
<feature type="coiled-coil region" evidence="2">
    <location>
        <begin position="146"/>
        <end position="173"/>
    </location>
</feature>
<evidence type="ECO:0000259" key="4">
    <source>
        <dbReference type="Pfam" id="PF25917"/>
    </source>
</evidence>
<dbReference type="RefSeq" id="WP_045106743.1">
    <property type="nucleotide sequence ID" value="NZ_LN681225.1"/>
</dbReference>
<dbReference type="PANTHER" id="PTHR30367:SF1">
    <property type="entry name" value="MULTIDRUG RESISTANCE PROTEIN MDTN"/>
    <property type="match status" value="1"/>
</dbReference>
<evidence type="ECO:0000256" key="3">
    <source>
        <dbReference type="SAM" id="Phobius"/>
    </source>
</evidence>
<evidence type="ECO:0000313" key="6">
    <source>
        <dbReference type="EMBL" id="CEK11567.1"/>
    </source>
</evidence>
<dbReference type="InterPro" id="IPR050393">
    <property type="entry name" value="MFP_Efflux_Pump"/>
</dbReference>
<proteinExistence type="inferred from homology"/>
<dbReference type="Pfam" id="PF25917">
    <property type="entry name" value="BSH_RND"/>
    <property type="match status" value="1"/>
</dbReference>
<dbReference type="STRING" id="449.LHA_2561"/>
<evidence type="ECO:0000256" key="2">
    <source>
        <dbReference type="SAM" id="Coils"/>
    </source>
</evidence>
<comment type="similarity">
    <text evidence="1">Belongs to the membrane fusion protein (MFP) (TC 8.A.1) family.</text>
</comment>
<protein>
    <submittedName>
        <fullName evidence="6">Putative multidrug resistance protein</fullName>
    </submittedName>
</protein>
<dbReference type="Pfam" id="PF25963">
    <property type="entry name" value="Beta-barrel_AAEA"/>
    <property type="match status" value="1"/>
</dbReference>
<evidence type="ECO:0000313" key="7">
    <source>
        <dbReference type="Proteomes" id="UP000032803"/>
    </source>
</evidence>
<gene>
    <name evidence="6" type="ORF">LHA_2561</name>
</gene>
<dbReference type="KEGG" id="lha:LHA_2561"/>
<dbReference type="OrthoDB" id="9811754at2"/>
<feature type="domain" description="p-hydroxybenzoic acid efflux pump subunit AaeA-like beta-barrel" evidence="5">
    <location>
        <begin position="233"/>
        <end position="330"/>
    </location>
</feature>
<dbReference type="InterPro" id="IPR058634">
    <property type="entry name" value="AaeA-lik-b-barrel"/>
</dbReference>
<dbReference type="Proteomes" id="UP000032803">
    <property type="component" value="Chromosome I"/>
</dbReference>
<keyword evidence="3" id="KW-0812">Transmembrane</keyword>
<feature type="domain" description="Multidrug resistance protein MdtA-like barrel-sandwich hybrid" evidence="4">
    <location>
        <begin position="49"/>
        <end position="224"/>
    </location>
</feature>
<organism evidence="6 7">
    <name type="scientific">Legionella hackeliae</name>
    <dbReference type="NCBI Taxonomy" id="449"/>
    <lineage>
        <taxon>Bacteria</taxon>
        <taxon>Pseudomonadati</taxon>
        <taxon>Pseudomonadota</taxon>
        <taxon>Gammaproteobacteria</taxon>
        <taxon>Legionellales</taxon>
        <taxon>Legionellaceae</taxon>
        <taxon>Legionella</taxon>
    </lineage>
</organism>
<keyword evidence="3" id="KW-1133">Transmembrane helix</keyword>
<keyword evidence="3" id="KW-0472">Membrane</keyword>
<evidence type="ECO:0000256" key="1">
    <source>
        <dbReference type="ARBA" id="ARBA00009477"/>
    </source>
</evidence>
<evidence type="ECO:0000259" key="5">
    <source>
        <dbReference type="Pfam" id="PF25963"/>
    </source>
</evidence>
<keyword evidence="7" id="KW-1185">Reference proteome</keyword>
<reference evidence="7" key="1">
    <citation type="submission" date="2014-09" db="EMBL/GenBank/DDBJ databases">
        <authorList>
            <person name="Gomez-Valero L."/>
        </authorList>
    </citation>
    <scope>NUCLEOTIDE SEQUENCE [LARGE SCALE GENOMIC DNA]</scope>
    <source>
        <strain evidence="7">ATCC35250</strain>
    </source>
</reference>
<dbReference type="PANTHER" id="PTHR30367">
    <property type="entry name" value="P-HYDROXYBENZOIC ACID EFFLUX PUMP SUBUNIT AAEA-RELATED"/>
    <property type="match status" value="1"/>
</dbReference>